<dbReference type="Gene3D" id="3.90.600.10">
    <property type="entry name" value="Phosphoribosylglycinamide synthetase, C-terminal domain"/>
    <property type="match status" value="1"/>
</dbReference>
<evidence type="ECO:0000256" key="8">
    <source>
        <dbReference type="ARBA" id="ARBA00042242"/>
    </source>
</evidence>
<feature type="non-terminal residue" evidence="12">
    <location>
        <position position="1"/>
    </location>
</feature>
<dbReference type="SMART" id="SM01210">
    <property type="entry name" value="GARS_C"/>
    <property type="match status" value="1"/>
</dbReference>
<dbReference type="InterPro" id="IPR011054">
    <property type="entry name" value="Rudment_hybrid_motif"/>
</dbReference>
<dbReference type="InterPro" id="IPR020561">
    <property type="entry name" value="PRibGlycinamid_synth_ATP-grasp"/>
</dbReference>
<dbReference type="GO" id="GO:0006189">
    <property type="term" value="P:'de novo' IMP biosynthetic process"/>
    <property type="evidence" value="ECO:0007669"/>
    <property type="project" value="UniProtKB-UniPathway"/>
</dbReference>
<evidence type="ECO:0000313" key="12">
    <source>
        <dbReference type="EMBL" id="OGM02889.1"/>
    </source>
</evidence>
<dbReference type="Gene3D" id="3.30.1490.20">
    <property type="entry name" value="ATP-grasp fold, A domain"/>
    <property type="match status" value="1"/>
</dbReference>
<dbReference type="InterPro" id="IPR011761">
    <property type="entry name" value="ATP-grasp"/>
</dbReference>
<dbReference type="GO" id="GO:0009113">
    <property type="term" value="P:purine nucleobase biosynthetic process"/>
    <property type="evidence" value="ECO:0007669"/>
    <property type="project" value="InterPro"/>
</dbReference>
<dbReference type="Pfam" id="PF01071">
    <property type="entry name" value="GARS_A"/>
    <property type="match status" value="1"/>
</dbReference>
<evidence type="ECO:0000256" key="5">
    <source>
        <dbReference type="ARBA" id="ARBA00022755"/>
    </source>
</evidence>
<comment type="pathway">
    <text evidence="1">Purine metabolism; IMP biosynthesis via de novo pathway; N(1)-(5-phospho-D-ribosyl)glycinamide from 5-phospho-alpha-D-ribose 1-diphosphate: step 2/2.</text>
</comment>
<keyword evidence="3 12" id="KW-0436">Ligase</keyword>
<sequence length="409" mass="44926">SPLVKKVYCATGNSGIEQLAERVNIPAEHVDKLVEFAKKHNIGLTVVGPEVALAQGIVDKFEKEGLKIFGPSKASVQLENSKAFAKQLMSKYKIPTAKFGVFSNEQEAFDYIDQNSPPFAIKADGMDSGKGLIIARDEITARLAVQVIMKDKTFGEAGNCVIIEEAVSGTETGIFAFTDGHKILSATSTRVYKRVYDGDRGPFTGGMGAYSPDPHITEAEMSNITEKILQPTIDAMKKEKYMLKGVLYMDLILTDKGPKVVEFLVRFNDPATQVILPRLKTDLVEIMLAICEGKADKLKIEWDSRATVEVVLVSGGYPMKYNTGMLISGACNVCEAEDLMLFHAGTGRDHTDKMITAGGRALDIVAIAPSINEARKKAYNEVEKIYFKDIHFRKDIASDVLEPEKARCK</sequence>
<dbReference type="Pfam" id="PF02844">
    <property type="entry name" value="GARS_N"/>
    <property type="match status" value="1"/>
</dbReference>
<evidence type="ECO:0000256" key="10">
    <source>
        <dbReference type="PROSITE-ProRule" id="PRU00409"/>
    </source>
</evidence>
<dbReference type="AlphaFoldDB" id="A0A1F7WKF1"/>
<organism evidence="12 13">
    <name type="scientific">Candidatus Wallbacteria bacterium GWC2_49_35</name>
    <dbReference type="NCBI Taxonomy" id="1817813"/>
    <lineage>
        <taxon>Bacteria</taxon>
        <taxon>Candidatus Walliibacteriota</taxon>
    </lineage>
</organism>
<dbReference type="GO" id="GO:0046872">
    <property type="term" value="F:metal ion binding"/>
    <property type="evidence" value="ECO:0007669"/>
    <property type="project" value="InterPro"/>
</dbReference>
<reference evidence="12 13" key="1">
    <citation type="journal article" date="2016" name="Nat. Commun.">
        <title>Thousands of microbial genomes shed light on interconnected biogeochemical processes in an aquifer system.</title>
        <authorList>
            <person name="Anantharaman K."/>
            <person name="Brown C.T."/>
            <person name="Hug L.A."/>
            <person name="Sharon I."/>
            <person name="Castelle C.J."/>
            <person name="Probst A.J."/>
            <person name="Thomas B.C."/>
            <person name="Singh A."/>
            <person name="Wilkins M.J."/>
            <person name="Karaoz U."/>
            <person name="Brodie E.L."/>
            <person name="Williams K.H."/>
            <person name="Hubbard S.S."/>
            <person name="Banfield J.F."/>
        </authorList>
    </citation>
    <scope>NUCLEOTIDE SEQUENCE [LARGE SCALE GENOMIC DNA]</scope>
</reference>
<dbReference type="Proteomes" id="UP000178735">
    <property type="component" value="Unassembled WGS sequence"/>
</dbReference>
<evidence type="ECO:0000256" key="1">
    <source>
        <dbReference type="ARBA" id="ARBA00005174"/>
    </source>
</evidence>
<dbReference type="Gene3D" id="3.30.470.20">
    <property type="entry name" value="ATP-grasp fold, B domain"/>
    <property type="match status" value="1"/>
</dbReference>
<dbReference type="SMART" id="SM01209">
    <property type="entry name" value="GARS_A"/>
    <property type="match status" value="1"/>
</dbReference>
<evidence type="ECO:0000256" key="4">
    <source>
        <dbReference type="ARBA" id="ARBA00022741"/>
    </source>
</evidence>
<dbReference type="InterPro" id="IPR020560">
    <property type="entry name" value="PRibGlycinamide_synth_C-dom"/>
</dbReference>
<feature type="domain" description="ATP-grasp" evidence="11">
    <location>
        <begin position="86"/>
        <end position="292"/>
    </location>
</feature>
<evidence type="ECO:0000256" key="6">
    <source>
        <dbReference type="ARBA" id="ARBA00022840"/>
    </source>
</evidence>
<dbReference type="InterPro" id="IPR016185">
    <property type="entry name" value="PreATP-grasp_dom_sf"/>
</dbReference>
<evidence type="ECO:0000259" key="11">
    <source>
        <dbReference type="PROSITE" id="PS50975"/>
    </source>
</evidence>
<dbReference type="Pfam" id="PF02843">
    <property type="entry name" value="GARS_C"/>
    <property type="match status" value="1"/>
</dbReference>
<keyword evidence="5" id="KW-0658">Purine biosynthesis</keyword>
<gene>
    <name evidence="12" type="ORF">A2008_07435</name>
</gene>
<dbReference type="STRING" id="1817813.A2008_07435"/>
<proteinExistence type="inferred from homology"/>
<dbReference type="GO" id="GO:0005524">
    <property type="term" value="F:ATP binding"/>
    <property type="evidence" value="ECO:0007669"/>
    <property type="project" value="UniProtKB-UniRule"/>
</dbReference>
<dbReference type="EMBL" id="MGFH01000197">
    <property type="protein sequence ID" value="OGM02889.1"/>
    <property type="molecule type" value="Genomic_DNA"/>
</dbReference>
<dbReference type="PROSITE" id="PS50975">
    <property type="entry name" value="ATP_GRASP"/>
    <property type="match status" value="1"/>
</dbReference>
<keyword evidence="4 10" id="KW-0547">Nucleotide-binding</keyword>
<dbReference type="InterPro" id="IPR000115">
    <property type="entry name" value="PRibGlycinamide_synth"/>
</dbReference>
<comment type="similarity">
    <text evidence="7">Belongs to the GARS family.</text>
</comment>
<dbReference type="Gene3D" id="3.40.50.20">
    <property type="match status" value="1"/>
</dbReference>
<dbReference type="PANTHER" id="PTHR43472">
    <property type="entry name" value="PHOSPHORIBOSYLAMINE--GLYCINE LIGASE"/>
    <property type="match status" value="1"/>
</dbReference>
<accession>A0A1F7WKF1</accession>
<dbReference type="EC" id="6.3.4.13" evidence="2"/>
<keyword evidence="6 10" id="KW-0067">ATP-binding</keyword>
<evidence type="ECO:0000256" key="7">
    <source>
        <dbReference type="ARBA" id="ARBA00038345"/>
    </source>
</evidence>
<dbReference type="UniPathway" id="UPA00074">
    <property type="reaction ID" value="UER00125"/>
</dbReference>
<name>A0A1F7WKF1_9BACT</name>
<evidence type="ECO:0000313" key="13">
    <source>
        <dbReference type="Proteomes" id="UP000178735"/>
    </source>
</evidence>
<dbReference type="PANTHER" id="PTHR43472:SF1">
    <property type="entry name" value="PHOSPHORIBOSYLAMINE--GLYCINE LIGASE, CHLOROPLASTIC"/>
    <property type="match status" value="1"/>
</dbReference>
<evidence type="ECO:0000256" key="9">
    <source>
        <dbReference type="ARBA" id="ARBA00042864"/>
    </source>
</evidence>
<comment type="caution">
    <text evidence="12">The sequence shown here is derived from an EMBL/GenBank/DDBJ whole genome shotgun (WGS) entry which is preliminary data.</text>
</comment>
<dbReference type="InterPro" id="IPR020562">
    <property type="entry name" value="PRibGlycinamide_synth_N"/>
</dbReference>
<dbReference type="GO" id="GO:0004637">
    <property type="term" value="F:phosphoribosylamine-glycine ligase activity"/>
    <property type="evidence" value="ECO:0007669"/>
    <property type="project" value="UniProtKB-EC"/>
</dbReference>
<dbReference type="NCBIfam" id="TIGR00877">
    <property type="entry name" value="purD"/>
    <property type="match status" value="1"/>
</dbReference>
<evidence type="ECO:0000256" key="2">
    <source>
        <dbReference type="ARBA" id="ARBA00013255"/>
    </source>
</evidence>
<dbReference type="SUPFAM" id="SSF51246">
    <property type="entry name" value="Rudiment single hybrid motif"/>
    <property type="match status" value="1"/>
</dbReference>
<dbReference type="InterPro" id="IPR013815">
    <property type="entry name" value="ATP_grasp_subdomain_1"/>
</dbReference>
<evidence type="ECO:0000256" key="3">
    <source>
        <dbReference type="ARBA" id="ARBA00022598"/>
    </source>
</evidence>
<dbReference type="SUPFAM" id="SSF52440">
    <property type="entry name" value="PreATP-grasp domain"/>
    <property type="match status" value="1"/>
</dbReference>
<dbReference type="SUPFAM" id="SSF56059">
    <property type="entry name" value="Glutathione synthetase ATP-binding domain-like"/>
    <property type="match status" value="1"/>
</dbReference>
<dbReference type="InterPro" id="IPR037123">
    <property type="entry name" value="PRibGlycinamide_synth_C_sf"/>
</dbReference>
<dbReference type="HAMAP" id="MF_00138">
    <property type="entry name" value="GARS"/>
    <property type="match status" value="1"/>
</dbReference>
<protein>
    <recommendedName>
        <fullName evidence="2">phosphoribosylamine--glycine ligase</fullName>
        <ecNumber evidence="2">6.3.4.13</ecNumber>
    </recommendedName>
    <alternativeName>
        <fullName evidence="8">Glycinamide ribonucleotide synthetase</fullName>
    </alternativeName>
    <alternativeName>
        <fullName evidence="9">Phosphoribosylglycinamide synthetase</fullName>
    </alternativeName>
</protein>